<evidence type="ECO:0000313" key="6">
    <source>
        <dbReference type="EMBL" id="GFP20120.1"/>
    </source>
</evidence>
<organism evidence="7 9">
    <name type="scientific">Candidatus Hakubella thermalkaliphila</name>
    <dbReference type="NCBI Taxonomy" id="2754717"/>
    <lineage>
        <taxon>Bacteria</taxon>
        <taxon>Bacillati</taxon>
        <taxon>Actinomycetota</taxon>
        <taxon>Actinomycetota incertae sedis</taxon>
        <taxon>Candidatus Hakubellales</taxon>
        <taxon>Candidatus Hakubellaceae</taxon>
        <taxon>Candidatus Hakubella</taxon>
    </lineage>
</organism>
<dbReference type="AlphaFoldDB" id="A0A6V8PEA9"/>
<dbReference type="GO" id="GO:0016787">
    <property type="term" value="F:hydrolase activity"/>
    <property type="evidence" value="ECO:0007669"/>
    <property type="project" value="UniProtKB-KW"/>
</dbReference>
<dbReference type="CDD" id="cd09854">
    <property type="entry name" value="PIN_VapC-like"/>
    <property type="match status" value="1"/>
</dbReference>
<evidence type="ECO:0000256" key="1">
    <source>
        <dbReference type="ARBA" id="ARBA00022722"/>
    </source>
</evidence>
<dbReference type="InterPro" id="IPR002716">
    <property type="entry name" value="PIN_dom"/>
</dbReference>
<dbReference type="Pfam" id="PF13470">
    <property type="entry name" value="PIN_3"/>
    <property type="match status" value="1"/>
</dbReference>
<dbReference type="RefSeq" id="WP_176237199.1">
    <property type="nucleotide sequence ID" value="NZ_BLRU01000256.1"/>
</dbReference>
<evidence type="ECO:0000256" key="3">
    <source>
        <dbReference type="ARBA" id="ARBA00022801"/>
    </source>
</evidence>
<name>A0A6V8PEA9_9ACTN</name>
<evidence type="ECO:0000259" key="5">
    <source>
        <dbReference type="Pfam" id="PF13470"/>
    </source>
</evidence>
<dbReference type="Proteomes" id="UP000588083">
    <property type="component" value="Unassembled WGS sequence"/>
</dbReference>
<feature type="domain" description="PIN" evidence="5">
    <location>
        <begin position="9"/>
        <end position="120"/>
    </location>
</feature>
<comment type="caution">
    <text evidence="7">The sequence shown here is derived from an EMBL/GenBank/DDBJ whole genome shotgun (WGS) entry which is preliminary data.</text>
</comment>
<keyword evidence="3" id="KW-0378">Hydrolase</keyword>
<dbReference type="EMBL" id="BLRZ01000034">
    <property type="protein sequence ID" value="GFP29974.1"/>
    <property type="molecule type" value="Genomic_DNA"/>
</dbReference>
<proteinExistence type="predicted"/>
<dbReference type="Proteomes" id="UP000574717">
    <property type="component" value="Unassembled WGS sequence"/>
</dbReference>
<gene>
    <name evidence="6" type="ORF">HKBW3S03_01623</name>
    <name evidence="7" type="ORF">HKBW3S34_00894</name>
</gene>
<dbReference type="GO" id="GO:0004518">
    <property type="term" value="F:nuclease activity"/>
    <property type="evidence" value="ECO:0007669"/>
    <property type="project" value="UniProtKB-KW"/>
</dbReference>
<accession>A0A6V8PEA9</accession>
<evidence type="ECO:0000256" key="4">
    <source>
        <dbReference type="ARBA" id="ARBA00022842"/>
    </source>
</evidence>
<dbReference type="InterPro" id="IPR029060">
    <property type="entry name" value="PIN-like_dom_sf"/>
</dbReference>
<dbReference type="SUPFAM" id="SSF88723">
    <property type="entry name" value="PIN domain-like"/>
    <property type="match status" value="1"/>
</dbReference>
<dbReference type="PANTHER" id="PTHR34610">
    <property type="entry name" value="SSL7007 PROTEIN"/>
    <property type="match status" value="1"/>
</dbReference>
<evidence type="ECO:0000313" key="7">
    <source>
        <dbReference type="EMBL" id="GFP29974.1"/>
    </source>
</evidence>
<dbReference type="GO" id="GO:0046872">
    <property type="term" value="F:metal ion binding"/>
    <property type="evidence" value="ECO:0007669"/>
    <property type="project" value="UniProtKB-KW"/>
</dbReference>
<keyword evidence="9" id="KW-1185">Reference proteome</keyword>
<keyword evidence="2" id="KW-0479">Metal-binding</keyword>
<protein>
    <recommendedName>
        <fullName evidence="5">PIN domain-containing protein</fullName>
    </recommendedName>
</protein>
<dbReference type="EMBL" id="BLRU01000256">
    <property type="protein sequence ID" value="GFP20120.1"/>
    <property type="molecule type" value="Genomic_DNA"/>
</dbReference>
<evidence type="ECO:0000256" key="2">
    <source>
        <dbReference type="ARBA" id="ARBA00022723"/>
    </source>
</evidence>
<sequence length="160" mass="17860">MKRINRETRLFFDASVLVAGAISSSGGSALVLEACRVGGFTALVSQAVLLETERNLLEDFPQEVLERFHTLVIEVPWVLVPLPSSQRIRSYYQLINEEDAHVLGAAIAGGSHFLLTLDRRHFMTSALKAANLPLIILTPGDFIRKYYPLHEEYPSLPQAR</sequence>
<keyword evidence="4" id="KW-0460">Magnesium</keyword>
<evidence type="ECO:0000313" key="9">
    <source>
        <dbReference type="Proteomes" id="UP000588083"/>
    </source>
</evidence>
<reference evidence="8 9" key="1">
    <citation type="journal article" date="2020" name="Front. Microbiol.">
        <title>Single-cell genomics of novel Actinobacteria with the Wood-Ljungdahl pathway discovered in a serpentinizing system.</title>
        <authorList>
            <person name="Merino N."/>
            <person name="Kawai M."/>
            <person name="Boyd E.S."/>
            <person name="Colman D.R."/>
            <person name="McGlynn S.E."/>
            <person name="Nealson K.H."/>
            <person name="Kurokawa K."/>
            <person name="Hongoh Y."/>
        </authorList>
    </citation>
    <scope>NUCLEOTIDE SEQUENCE [LARGE SCALE GENOMIC DNA]</scope>
    <source>
        <strain evidence="6 8">S03</strain>
        <strain evidence="7 9">S34</strain>
    </source>
</reference>
<dbReference type="PANTHER" id="PTHR34610:SF3">
    <property type="entry name" value="SSL7007 PROTEIN"/>
    <property type="match status" value="1"/>
</dbReference>
<dbReference type="InterPro" id="IPR002850">
    <property type="entry name" value="PIN_toxin-like"/>
</dbReference>
<evidence type="ECO:0000313" key="8">
    <source>
        <dbReference type="Proteomes" id="UP000574717"/>
    </source>
</evidence>
<keyword evidence="1" id="KW-0540">Nuclease</keyword>